<sequence length="155" mass="17975">PLIIQLVENPKYDLPGIDIFHGATNLDTHDYIHILLGRGVMIKDEAFVLGFTMGSSNRVTTTEERLFGFLTKYIYPKNYQFTDQDLDVFKDAVRLGFISDCQSLAKVDYKKYIEWPVQKIRDEIGLEVDLLKAYYAIEAKRYPHVKECNRNLTGF</sequence>
<accession>A0A382Q482</accession>
<dbReference type="AlphaFoldDB" id="A0A382Q482"/>
<dbReference type="EMBL" id="UINC01111764">
    <property type="protein sequence ID" value="SVC80216.1"/>
    <property type="molecule type" value="Genomic_DNA"/>
</dbReference>
<evidence type="ECO:0000313" key="1">
    <source>
        <dbReference type="EMBL" id="SVC80216.1"/>
    </source>
</evidence>
<protein>
    <submittedName>
        <fullName evidence="1">Uncharacterized protein</fullName>
    </submittedName>
</protein>
<proteinExistence type="predicted"/>
<reference evidence="1" key="1">
    <citation type="submission" date="2018-05" db="EMBL/GenBank/DDBJ databases">
        <authorList>
            <person name="Lanie J.A."/>
            <person name="Ng W.-L."/>
            <person name="Kazmierczak K.M."/>
            <person name="Andrzejewski T.M."/>
            <person name="Davidsen T.M."/>
            <person name="Wayne K.J."/>
            <person name="Tettelin H."/>
            <person name="Glass J.I."/>
            <person name="Rusch D."/>
            <person name="Podicherti R."/>
            <person name="Tsui H.-C.T."/>
            <person name="Winkler M.E."/>
        </authorList>
    </citation>
    <scope>NUCLEOTIDE SEQUENCE</scope>
</reference>
<organism evidence="1">
    <name type="scientific">marine metagenome</name>
    <dbReference type="NCBI Taxonomy" id="408172"/>
    <lineage>
        <taxon>unclassified sequences</taxon>
        <taxon>metagenomes</taxon>
        <taxon>ecological metagenomes</taxon>
    </lineage>
</organism>
<gene>
    <name evidence="1" type="ORF">METZ01_LOCUS333070</name>
</gene>
<feature type="non-terminal residue" evidence="1">
    <location>
        <position position="1"/>
    </location>
</feature>
<name>A0A382Q482_9ZZZZ</name>